<dbReference type="Proteomes" id="UP000287519">
    <property type="component" value="Unassembled WGS sequence"/>
</dbReference>
<reference evidence="1 2" key="1">
    <citation type="submission" date="2018-11" db="EMBL/GenBank/DDBJ databases">
        <title>Microbial catabolism of amino acid.</title>
        <authorList>
            <person name="Hibi M."/>
            <person name="Ogawa J."/>
        </authorList>
    </citation>
    <scope>NUCLEOTIDE SEQUENCE [LARGE SCALE GENOMIC DNA]</scope>
    <source>
        <strain evidence="1 2">C31-06</strain>
    </source>
</reference>
<sequence length="41" mass="4366">MIIDGAYTLAAAIVDIATDADGHATFSSYSAPERPARRVDR</sequence>
<name>A0A402CG08_RHOWR</name>
<protein>
    <submittedName>
        <fullName evidence="1">Uncharacterized protein</fullName>
    </submittedName>
</protein>
<dbReference type="EMBL" id="BHYM01000060">
    <property type="protein sequence ID" value="GCE42533.1"/>
    <property type="molecule type" value="Genomic_DNA"/>
</dbReference>
<gene>
    <name evidence="1" type="ORF">Rhow_006662</name>
</gene>
<evidence type="ECO:0000313" key="2">
    <source>
        <dbReference type="Proteomes" id="UP000287519"/>
    </source>
</evidence>
<keyword evidence="2" id="KW-1185">Reference proteome</keyword>
<accession>A0A402CG08</accession>
<comment type="caution">
    <text evidence="1">The sequence shown here is derived from an EMBL/GenBank/DDBJ whole genome shotgun (WGS) entry which is preliminary data.</text>
</comment>
<proteinExistence type="predicted"/>
<dbReference type="AlphaFoldDB" id="A0A402CG08"/>
<dbReference type="RefSeq" id="WP_263973476.1">
    <property type="nucleotide sequence ID" value="NZ_BHYM01000060.1"/>
</dbReference>
<evidence type="ECO:0000313" key="1">
    <source>
        <dbReference type="EMBL" id="GCE42533.1"/>
    </source>
</evidence>
<organism evidence="1 2">
    <name type="scientific">Rhodococcus wratislaviensis</name>
    <name type="common">Tsukamurella wratislaviensis</name>
    <dbReference type="NCBI Taxonomy" id="44752"/>
    <lineage>
        <taxon>Bacteria</taxon>
        <taxon>Bacillati</taxon>
        <taxon>Actinomycetota</taxon>
        <taxon>Actinomycetes</taxon>
        <taxon>Mycobacteriales</taxon>
        <taxon>Nocardiaceae</taxon>
        <taxon>Rhodococcus</taxon>
    </lineage>
</organism>